<evidence type="ECO:0000256" key="2">
    <source>
        <dbReference type="ARBA" id="ARBA00023125"/>
    </source>
</evidence>
<comment type="caution">
    <text evidence="7">The sequence shown here is derived from an EMBL/GenBank/DDBJ whole genome shotgun (WGS) entry which is preliminary data.</text>
</comment>
<evidence type="ECO:0000256" key="4">
    <source>
        <dbReference type="PROSITE-ProRule" id="PRU00335"/>
    </source>
</evidence>
<dbReference type="InterPro" id="IPR009057">
    <property type="entry name" value="Homeodomain-like_sf"/>
</dbReference>
<organism evidence="7 8">
    <name type="scientific">Nonomuraea endophytica</name>
    <dbReference type="NCBI Taxonomy" id="714136"/>
    <lineage>
        <taxon>Bacteria</taxon>
        <taxon>Bacillati</taxon>
        <taxon>Actinomycetota</taxon>
        <taxon>Actinomycetes</taxon>
        <taxon>Streptosporangiales</taxon>
        <taxon>Streptosporangiaceae</taxon>
        <taxon>Nonomuraea</taxon>
    </lineage>
</organism>
<sequence length="223" mass="24568">MTERHTRRGPGRPSAKGPTPPTDEEILTHGLAAFVELGYDGASMRELARRLGVSHNFINDRYGSKLAFWQAVVDHALEDVTRNLAPVLHPETPAVDDAARLTAVVRRFYEISARTPLLNQLMMEESHRASERLDYLVERYIGPTLAAVQPSVQRLVDSGRMPPTPIYMLYAAVIGPVIAMTGNPMMAKLGQPADRQEPEMVARASELARVILDGMLGPRPPAP</sequence>
<feature type="domain" description="HTH tetR-type" evidence="6">
    <location>
        <begin position="20"/>
        <end position="80"/>
    </location>
</feature>
<dbReference type="AlphaFoldDB" id="A0A7W8A798"/>
<reference evidence="7 8" key="1">
    <citation type="submission" date="2020-08" db="EMBL/GenBank/DDBJ databases">
        <title>Genomic Encyclopedia of Type Strains, Phase IV (KMG-IV): sequencing the most valuable type-strain genomes for metagenomic binning, comparative biology and taxonomic classification.</title>
        <authorList>
            <person name="Goeker M."/>
        </authorList>
    </citation>
    <scope>NUCLEOTIDE SEQUENCE [LARGE SCALE GENOMIC DNA]</scope>
    <source>
        <strain evidence="7 8">DSM 45385</strain>
    </source>
</reference>
<evidence type="ECO:0000256" key="5">
    <source>
        <dbReference type="SAM" id="MobiDB-lite"/>
    </source>
</evidence>
<evidence type="ECO:0000313" key="8">
    <source>
        <dbReference type="Proteomes" id="UP000568380"/>
    </source>
</evidence>
<dbReference type="PROSITE" id="PS50977">
    <property type="entry name" value="HTH_TETR_2"/>
    <property type="match status" value="1"/>
</dbReference>
<dbReference type="InterPro" id="IPR036271">
    <property type="entry name" value="Tet_transcr_reg_TetR-rel_C_sf"/>
</dbReference>
<feature type="compositionally biased region" description="Basic residues" evidence="5">
    <location>
        <begin position="1"/>
        <end position="10"/>
    </location>
</feature>
<evidence type="ECO:0000256" key="1">
    <source>
        <dbReference type="ARBA" id="ARBA00023015"/>
    </source>
</evidence>
<dbReference type="RefSeq" id="WP_184965174.1">
    <property type="nucleotide sequence ID" value="NZ_JACHIN010000006.1"/>
</dbReference>
<dbReference type="PANTHER" id="PTHR30055">
    <property type="entry name" value="HTH-TYPE TRANSCRIPTIONAL REGULATOR RUTR"/>
    <property type="match status" value="1"/>
</dbReference>
<evidence type="ECO:0000256" key="3">
    <source>
        <dbReference type="ARBA" id="ARBA00023163"/>
    </source>
</evidence>
<keyword evidence="8" id="KW-1185">Reference proteome</keyword>
<feature type="region of interest" description="Disordered" evidence="5">
    <location>
        <begin position="1"/>
        <end position="23"/>
    </location>
</feature>
<keyword evidence="1" id="KW-0805">Transcription regulation</keyword>
<dbReference type="PANTHER" id="PTHR30055:SF234">
    <property type="entry name" value="HTH-TYPE TRANSCRIPTIONAL REGULATOR BETI"/>
    <property type="match status" value="1"/>
</dbReference>
<dbReference type="EMBL" id="JACHIN010000006">
    <property type="protein sequence ID" value="MBB5079518.1"/>
    <property type="molecule type" value="Genomic_DNA"/>
</dbReference>
<evidence type="ECO:0000313" key="7">
    <source>
        <dbReference type="EMBL" id="MBB5079518.1"/>
    </source>
</evidence>
<dbReference type="GO" id="GO:0000976">
    <property type="term" value="F:transcription cis-regulatory region binding"/>
    <property type="evidence" value="ECO:0007669"/>
    <property type="project" value="TreeGrafter"/>
</dbReference>
<dbReference type="Gene3D" id="1.10.357.10">
    <property type="entry name" value="Tetracycline Repressor, domain 2"/>
    <property type="match status" value="1"/>
</dbReference>
<accession>A0A7W8A798</accession>
<dbReference type="Proteomes" id="UP000568380">
    <property type="component" value="Unassembled WGS sequence"/>
</dbReference>
<name>A0A7W8A798_9ACTN</name>
<dbReference type="SUPFAM" id="SSF46689">
    <property type="entry name" value="Homeodomain-like"/>
    <property type="match status" value="1"/>
</dbReference>
<evidence type="ECO:0000259" key="6">
    <source>
        <dbReference type="PROSITE" id="PS50977"/>
    </source>
</evidence>
<gene>
    <name evidence="7" type="ORF">HNR40_005004</name>
</gene>
<feature type="DNA-binding region" description="H-T-H motif" evidence="4">
    <location>
        <begin position="43"/>
        <end position="62"/>
    </location>
</feature>
<dbReference type="SUPFAM" id="SSF48498">
    <property type="entry name" value="Tetracyclin repressor-like, C-terminal domain"/>
    <property type="match status" value="1"/>
</dbReference>
<dbReference type="InterPro" id="IPR050109">
    <property type="entry name" value="HTH-type_TetR-like_transc_reg"/>
</dbReference>
<proteinExistence type="predicted"/>
<dbReference type="GO" id="GO:0003700">
    <property type="term" value="F:DNA-binding transcription factor activity"/>
    <property type="evidence" value="ECO:0007669"/>
    <property type="project" value="TreeGrafter"/>
</dbReference>
<keyword evidence="3" id="KW-0804">Transcription</keyword>
<keyword evidence="2 4" id="KW-0238">DNA-binding</keyword>
<protein>
    <submittedName>
        <fullName evidence="7">AcrR family transcriptional regulator</fullName>
    </submittedName>
</protein>
<dbReference type="Pfam" id="PF00440">
    <property type="entry name" value="TetR_N"/>
    <property type="match status" value="1"/>
</dbReference>
<dbReference type="InterPro" id="IPR001647">
    <property type="entry name" value="HTH_TetR"/>
</dbReference>